<dbReference type="GO" id="GO:0035251">
    <property type="term" value="F:UDP-glucosyltransferase activity"/>
    <property type="evidence" value="ECO:0007669"/>
    <property type="project" value="TreeGrafter"/>
</dbReference>
<dbReference type="InterPro" id="IPR002213">
    <property type="entry name" value="UDP_glucos_trans"/>
</dbReference>
<keyword evidence="2" id="KW-0808">Transferase</keyword>
<evidence type="ECO:0000256" key="2">
    <source>
        <dbReference type="ARBA" id="ARBA00022679"/>
    </source>
</evidence>
<comment type="caution">
    <text evidence="3">The sequence shown here is derived from an EMBL/GenBank/DDBJ whole genome shotgun (WGS) entry which is preliminary data.</text>
</comment>
<dbReference type="EMBL" id="JARKIF010000012">
    <property type="protein sequence ID" value="KAJ7626157.1"/>
    <property type="molecule type" value="Genomic_DNA"/>
</dbReference>
<evidence type="ECO:0000313" key="4">
    <source>
        <dbReference type="Proteomes" id="UP001221142"/>
    </source>
</evidence>
<comment type="similarity">
    <text evidence="1">Belongs to the UDP-glycosyltransferase family.</text>
</comment>
<protein>
    <recommendedName>
        <fullName evidence="5">Glycosyltransferase</fullName>
    </recommendedName>
</protein>
<dbReference type="Pfam" id="PF00201">
    <property type="entry name" value="UDPGT"/>
    <property type="match status" value="1"/>
</dbReference>
<dbReference type="AlphaFoldDB" id="A0AAD7FL95"/>
<gene>
    <name evidence="3" type="ORF">FB45DRAFT_750527</name>
</gene>
<reference evidence="3" key="1">
    <citation type="submission" date="2023-03" db="EMBL/GenBank/DDBJ databases">
        <title>Massive genome expansion in bonnet fungi (Mycena s.s.) driven by repeated elements and novel gene families across ecological guilds.</title>
        <authorList>
            <consortium name="Lawrence Berkeley National Laboratory"/>
            <person name="Harder C.B."/>
            <person name="Miyauchi S."/>
            <person name="Viragh M."/>
            <person name="Kuo A."/>
            <person name="Thoen E."/>
            <person name="Andreopoulos B."/>
            <person name="Lu D."/>
            <person name="Skrede I."/>
            <person name="Drula E."/>
            <person name="Henrissat B."/>
            <person name="Morin E."/>
            <person name="Kohler A."/>
            <person name="Barry K."/>
            <person name="LaButti K."/>
            <person name="Morin E."/>
            <person name="Salamov A."/>
            <person name="Lipzen A."/>
            <person name="Mereny Z."/>
            <person name="Hegedus B."/>
            <person name="Baldrian P."/>
            <person name="Stursova M."/>
            <person name="Weitz H."/>
            <person name="Taylor A."/>
            <person name="Grigoriev I.V."/>
            <person name="Nagy L.G."/>
            <person name="Martin F."/>
            <person name="Kauserud H."/>
        </authorList>
    </citation>
    <scope>NUCLEOTIDE SEQUENCE</scope>
    <source>
        <strain evidence="3">9284</strain>
    </source>
</reference>
<evidence type="ECO:0000313" key="3">
    <source>
        <dbReference type="EMBL" id="KAJ7626157.1"/>
    </source>
</evidence>
<keyword evidence="4" id="KW-1185">Reference proteome</keyword>
<organism evidence="3 4">
    <name type="scientific">Roridomyces roridus</name>
    <dbReference type="NCBI Taxonomy" id="1738132"/>
    <lineage>
        <taxon>Eukaryota</taxon>
        <taxon>Fungi</taxon>
        <taxon>Dikarya</taxon>
        <taxon>Basidiomycota</taxon>
        <taxon>Agaricomycotina</taxon>
        <taxon>Agaricomycetes</taxon>
        <taxon>Agaricomycetidae</taxon>
        <taxon>Agaricales</taxon>
        <taxon>Marasmiineae</taxon>
        <taxon>Mycenaceae</taxon>
        <taxon>Roridomyces</taxon>
    </lineage>
</organism>
<dbReference type="Proteomes" id="UP001221142">
    <property type="component" value="Unassembled WGS sequence"/>
</dbReference>
<evidence type="ECO:0000256" key="1">
    <source>
        <dbReference type="ARBA" id="ARBA00009995"/>
    </source>
</evidence>
<name>A0AAD7FL95_9AGAR</name>
<accession>A0AAD7FL95</accession>
<dbReference type="Gene3D" id="3.40.50.2000">
    <property type="entry name" value="Glycogen Phosphorylase B"/>
    <property type="match status" value="1"/>
</dbReference>
<proteinExistence type="inferred from homology"/>
<sequence length="395" mass="42841">MDFFGGGFVFEPTKQILGSDCKTLLWWSTALVSLPGHLTDLDFAVIAQEIFSDETRRQGRSIEQILDAVVIAWNGTDKASGAVINFPGAPDMYDYERFARGAGTPEGLGAALVGAQKFAKLANGYIVPTARCLEPIGVLHWKQFCGNRGQEFFPVGVQANDACWMDNVPGTVAPTNERVKSFLDNAVSQHGGKSVLYISFGSLYFPFATREHVLALVETLLDLPSPFPFLFTLGGKLASLPTDLIERVNSSGKGLICDFWVEQREILQSGAIGWFLTHGGFNSTSESLTQGIPLIIWPLAAEQPVNAALLAQDPHPVAIELFQIRTGEQLGPSLRGGIPITGSVADAVAEFKRTFEVARGEKGALIKENAVNMAMELRRARRGEVAAEIKRLAAF</sequence>
<dbReference type="SUPFAM" id="SSF53756">
    <property type="entry name" value="UDP-Glycosyltransferase/glycogen phosphorylase"/>
    <property type="match status" value="1"/>
</dbReference>
<evidence type="ECO:0008006" key="5">
    <source>
        <dbReference type="Google" id="ProtNLM"/>
    </source>
</evidence>
<dbReference type="PANTHER" id="PTHR48047">
    <property type="entry name" value="GLYCOSYLTRANSFERASE"/>
    <property type="match status" value="1"/>
</dbReference>